<dbReference type="Proteomes" id="UP000247515">
    <property type="component" value="Unassembled WGS sequence"/>
</dbReference>
<accession>A0ABX5MV40</accession>
<keyword evidence="2" id="KW-0472">Membrane</keyword>
<name>A0ABX5MV40_9BURK</name>
<feature type="transmembrane region" description="Helical" evidence="2">
    <location>
        <begin position="520"/>
        <end position="542"/>
    </location>
</feature>
<dbReference type="EMBL" id="QJJV01000002">
    <property type="protein sequence ID" value="PXX19633.1"/>
    <property type="molecule type" value="Genomic_DNA"/>
</dbReference>
<evidence type="ECO:0000256" key="1">
    <source>
        <dbReference type="SAM" id="MobiDB-lite"/>
    </source>
</evidence>
<sequence length="758" mass="79063">MPAVDVARQTGQLARSKTASRHARLEERYDEKARKAFQEQYDKAVAASQKRIDAYAKDWGEAVLKPDWLRIVELDYADTVPRSWAARLNMVSDCLLGGITDAPPPAAKPGEKPAPEVPGPSGKAWQQLLGDPKSPAYTALQGQHTVLIASLTPLFSAGSVPNDAGKKYYDSLKGIVGSKELGDLREHLTAGAADRLLTAMHDGVNRLDKQLSDGTRAALNGLHQGANWLYSGIQLTQVKVQLTIGECFDILSENLHGKVDSVSQGAGRRVRAMMFAGLISIPNPSVRNTMIDVTLWVQGNAEQARQRLLSGGANLKADVSGAMRDITAGLKNLEPEAASILRGIRITGAAARNVAGGAFRSLKSLSVNGVDGGLSLISLYFLSDTLKSSLADLDAKVGARHPEAVAAFYGASVGMMGGAVEMSGQVVKIPAKAIQAFIVRAGTEVTPTLSKVIGLGEGLVKAGGVIAAVGGIADGAGGFVSAVRVAKVGDLGATIGYGIAATLSIGGAVASYFGAVGAGLLMGPLGIGIALGLAAFAVVQYAKSLESDALELWARNSCFGSDPKHRQWGLTDRDGKLVAVAHLPCLMASAIAALNAAAIGMDVAIGFDSARRPMDSTALAMADVEMLKSTGGIESGTALNYRVVLPGFDPALSRYSFTLEVERFGVRADGGRAPSTSKQTLASGQLNDSGAVSAPTSIARPDYTLDEEIKPTAASPVLSGSYWLDAMNGMKSATLSITYWPDKTDQSGFAQITLTEEA</sequence>
<feature type="region of interest" description="Disordered" evidence="1">
    <location>
        <begin position="101"/>
        <end position="123"/>
    </location>
</feature>
<feature type="transmembrane region" description="Helical" evidence="2">
    <location>
        <begin position="491"/>
        <end position="513"/>
    </location>
</feature>
<evidence type="ECO:0000313" key="3">
    <source>
        <dbReference type="EMBL" id="PXX19633.1"/>
    </source>
</evidence>
<comment type="caution">
    <text evidence="3">The sequence shown here is derived from an EMBL/GenBank/DDBJ whole genome shotgun (WGS) entry which is preliminary data.</text>
</comment>
<feature type="transmembrane region" description="Helical" evidence="2">
    <location>
        <begin position="581"/>
        <end position="605"/>
    </location>
</feature>
<evidence type="ECO:0000313" key="4">
    <source>
        <dbReference type="Proteomes" id="UP000247515"/>
    </source>
</evidence>
<dbReference type="InterPro" id="IPR048126">
    <property type="entry name" value="Toxin_VasX"/>
</dbReference>
<dbReference type="NCBIfam" id="NF041559">
    <property type="entry name" value="BTH_I2691_fam"/>
    <property type="match status" value="1"/>
</dbReference>
<evidence type="ECO:0000256" key="2">
    <source>
        <dbReference type="SAM" id="Phobius"/>
    </source>
</evidence>
<keyword evidence="2" id="KW-0812">Transmembrane</keyword>
<keyword evidence="4" id="KW-1185">Reference proteome</keyword>
<feature type="region of interest" description="Disordered" evidence="1">
    <location>
        <begin position="668"/>
        <end position="694"/>
    </location>
</feature>
<proteinExistence type="predicted"/>
<feature type="compositionally biased region" description="Polar residues" evidence="1">
    <location>
        <begin position="674"/>
        <end position="694"/>
    </location>
</feature>
<keyword evidence="2" id="KW-1133">Transmembrane helix</keyword>
<reference evidence="3 4" key="1">
    <citation type="submission" date="2018-05" db="EMBL/GenBank/DDBJ databases">
        <title>Genomic Encyclopedia of Type Strains, Phase IV (KMG-V): Genome sequencing to study the core and pangenomes of soil and plant-associated prokaryotes.</title>
        <authorList>
            <person name="Whitman W."/>
        </authorList>
    </citation>
    <scope>NUCLEOTIDE SEQUENCE [LARGE SCALE GENOMIC DNA]</scope>
    <source>
        <strain evidence="3 4">SIr-6563</strain>
    </source>
</reference>
<gene>
    <name evidence="3" type="ORF">C7400_10257</name>
</gene>
<protein>
    <submittedName>
        <fullName evidence="3">Uncharacterized protein</fullName>
    </submittedName>
</protein>
<feature type="region of interest" description="Disordered" evidence="1">
    <location>
        <begin position="1"/>
        <end position="23"/>
    </location>
</feature>
<organism evidence="3 4">
    <name type="scientific">Paraburkholderia tropica</name>
    <dbReference type="NCBI Taxonomy" id="92647"/>
    <lineage>
        <taxon>Bacteria</taxon>
        <taxon>Pseudomonadati</taxon>
        <taxon>Pseudomonadota</taxon>
        <taxon>Betaproteobacteria</taxon>
        <taxon>Burkholderiales</taxon>
        <taxon>Burkholderiaceae</taxon>
        <taxon>Paraburkholderia</taxon>
    </lineage>
</organism>